<reference evidence="1" key="1">
    <citation type="submission" date="2022-11" db="EMBL/GenBank/DDBJ databases">
        <title>beta-Carotene-producing bacterium, Jeongeuplla avenae sp. nov., alleviates the salt stress of Arabidopsis seedlings.</title>
        <authorList>
            <person name="Jiang L."/>
            <person name="Lee J."/>
        </authorList>
    </citation>
    <scope>NUCLEOTIDE SEQUENCE</scope>
    <source>
        <strain evidence="1">DY_R2A_6</strain>
    </source>
</reference>
<accession>A0ACD4NLD0</accession>
<evidence type="ECO:0000313" key="2">
    <source>
        <dbReference type="Proteomes" id="UP001163223"/>
    </source>
</evidence>
<proteinExistence type="predicted"/>
<protein>
    <submittedName>
        <fullName evidence="1">Patatin-like phospholipase family protein</fullName>
    </submittedName>
</protein>
<gene>
    <name evidence="1" type="ORF">OXU80_23130</name>
</gene>
<dbReference type="EMBL" id="CP113520">
    <property type="protein sequence ID" value="WAJ27702.1"/>
    <property type="molecule type" value="Genomic_DNA"/>
</dbReference>
<evidence type="ECO:0000313" key="1">
    <source>
        <dbReference type="EMBL" id="WAJ27702.1"/>
    </source>
</evidence>
<name>A0ACD4NLD0_9HYPH</name>
<sequence>MAPTLGLALGGGGARGLAHIPVFEALDELGVRPAVIAGTSIGAILGAAYAAGMSGAEIREAAVEAFANKRLVLARLWRTRPPNLAAFRSEGGLRLGQINAARLLEAFLPEHLPRDFSGLAIPFAAIATDFYAGEPVVIEHGDLFSAIAASAALPAVFRPVMRDGRLLVDGGFTDPLPFEALAGRADRLVAVDVTGGPKGEAGAIPTPLAVLTGASQIMAGAIIRAKLRAQAPDLVLTPAVSDWGVLDFLRTRTIIDATLPFREEAKRAIAAVMEGDAGGSG</sequence>
<keyword evidence="2" id="KW-1185">Reference proteome</keyword>
<organism evidence="1 2">
    <name type="scientific">Antarcticirhabdus aurantiaca</name>
    <dbReference type="NCBI Taxonomy" id="2606717"/>
    <lineage>
        <taxon>Bacteria</taxon>
        <taxon>Pseudomonadati</taxon>
        <taxon>Pseudomonadota</taxon>
        <taxon>Alphaproteobacteria</taxon>
        <taxon>Hyphomicrobiales</taxon>
        <taxon>Aurantimonadaceae</taxon>
        <taxon>Antarcticirhabdus</taxon>
    </lineage>
</organism>
<dbReference type="Proteomes" id="UP001163223">
    <property type="component" value="Chromosome"/>
</dbReference>